<organism evidence="1 2">
    <name type="scientific">Daphnia magna</name>
    <dbReference type="NCBI Taxonomy" id="35525"/>
    <lineage>
        <taxon>Eukaryota</taxon>
        <taxon>Metazoa</taxon>
        <taxon>Ecdysozoa</taxon>
        <taxon>Arthropoda</taxon>
        <taxon>Crustacea</taxon>
        <taxon>Branchiopoda</taxon>
        <taxon>Diplostraca</taxon>
        <taxon>Cladocera</taxon>
        <taxon>Anomopoda</taxon>
        <taxon>Daphniidae</taxon>
        <taxon>Daphnia</taxon>
    </lineage>
</organism>
<dbReference type="EMBL" id="JAOYFB010000039">
    <property type="protein sequence ID" value="KAK4030418.1"/>
    <property type="molecule type" value="Genomic_DNA"/>
</dbReference>
<accession>A0ABR0AZ55</accession>
<evidence type="ECO:0000313" key="1">
    <source>
        <dbReference type="EMBL" id="KAK4030418.1"/>
    </source>
</evidence>
<gene>
    <name evidence="1" type="ORF">OUZ56_023447</name>
</gene>
<protein>
    <submittedName>
        <fullName evidence="1">Uncharacterized protein</fullName>
    </submittedName>
</protein>
<comment type="caution">
    <text evidence="1">The sequence shown here is derived from an EMBL/GenBank/DDBJ whole genome shotgun (WGS) entry which is preliminary data.</text>
</comment>
<sequence>MKFTRSRNGSTLLTEEIELHSFCSRDGVAAGFIESNNLHFIRITETNPMLIWEIFVSNSSLEKFRKFQLTSRKRHLWSLTRVAQLILQPLLLPIYITNWPANAISGAHAVTTPDIYDSTVPLTEEILNEWLGSFLFALTINMCLASSVGRA</sequence>
<evidence type="ECO:0000313" key="2">
    <source>
        <dbReference type="Proteomes" id="UP001234178"/>
    </source>
</evidence>
<keyword evidence="2" id="KW-1185">Reference proteome</keyword>
<reference evidence="1 2" key="1">
    <citation type="journal article" date="2023" name="Nucleic Acids Res.">
        <title>The hologenome of Daphnia magna reveals possible DNA methylation and microbiome-mediated evolution of the host genome.</title>
        <authorList>
            <person name="Chaturvedi A."/>
            <person name="Li X."/>
            <person name="Dhandapani V."/>
            <person name="Marshall H."/>
            <person name="Kissane S."/>
            <person name="Cuenca-Cambronero M."/>
            <person name="Asole G."/>
            <person name="Calvet F."/>
            <person name="Ruiz-Romero M."/>
            <person name="Marangio P."/>
            <person name="Guigo R."/>
            <person name="Rago D."/>
            <person name="Mirbahai L."/>
            <person name="Eastwood N."/>
            <person name="Colbourne J.K."/>
            <person name="Zhou J."/>
            <person name="Mallon E."/>
            <person name="Orsini L."/>
        </authorList>
    </citation>
    <scope>NUCLEOTIDE SEQUENCE [LARGE SCALE GENOMIC DNA]</scope>
    <source>
        <strain evidence="1">LRV0_1</strain>
    </source>
</reference>
<dbReference type="Proteomes" id="UP001234178">
    <property type="component" value="Unassembled WGS sequence"/>
</dbReference>
<name>A0ABR0AZ55_9CRUS</name>
<proteinExistence type="predicted"/>